<name>Q9DW42_RCMVM</name>
<protein>
    <submittedName>
        <fullName evidence="2">Pr151.3</fullName>
    </submittedName>
</protein>
<reference evidence="2 3" key="5">
    <citation type="journal article" date="1998" name="Virology">
        <title>The Maastricht strain and England strain of rat cytomegalovirus represent different betaherpesvirus species rather than strains.</title>
        <authorList>
            <person name="Beisser P.S."/>
            <person name="Kaptein S.J."/>
            <person name="Beuken E."/>
            <person name="Bruggeman C.A."/>
            <person name="Vink C."/>
        </authorList>
    </citation>
    <scope>NUCLEOTIDE SEQUENCE [LARGE SCALE GENOMIC DNA]</scope>
    <source>
        <strain evidence="2 3">Maastricht</strain>
    </source>
</reference>
<dbReference type="EMBL" id="AF232689">
    <property type="protein sequence ID" value="AAF99248.1"/>
    <property type="molecule type" value="Genomic_DNA"/>
</dbReference>
<organismHost>
    <name type="scientific">Rattus</name>
    <name type="common">rats</name>
    <dbReference type="NCBI Taxonomy" id="10114"/>
</organismHost>
<reference evidence="2 3" key="1">
    <citation type="journal article" date="1996" name="J. Gen. Virol.">
        <title>Cloning and sequence analysis of the genes encoding DNA polymerase, glycoprotein B, ICP18.5 and major DNA-binding protein of rat cytomegalovirus.</title>
        <authorList>
            <person name="Beuken E."/>
            <person name="Slobbe R."/>
            <person name="Bruggeman C.A."/>
            <person name="Vink C."/>
        </authorList>
    </citation>
    <scope>NUCLEOTIDE SEQUENCE [LARGE SCALE GENOMIC DNA]</scope>
    <source>
        <strain evidence="2 3">Maastricht</strain>
    </source>
</reference>
<dbReference type="Proteomes" id="UP000008288">
    <property type="component" value="Segment"/>
</dbReference>
<reference evidence="2 3" key="7">
    <citation type="journal article" date="1999" name="J. Virol.">
        <title>Deletion of the R78 G protein-coupled receptor gene from rat cytomegalovirus results in an attenuated, syncytium-inducing mutant strain.</title>
        <authorList>
            <person name="Beisser P.S."/>
            <person name="Grauls G."/>
            <person name="Bruggeman C.A."/>
            <person name="Vink C."/>
        </authorList>
    </citation>
    <scope>NUCLEOTIDE SEQUENCE [LARGE SCALE GENOMIC DNA]</scope>
    <source>
        <strain evidence="2 3">Maastricht</strain>
    </source>
</reference>
<reference evidence="2 3" key="2">
    <citation type="journal article" date="1996" name="J. Virol.">
        <title>Structure of the rat cytomegalovirus genome termini.</title>
        <authorList>
            <person name="Vink C."/>
            <person name="Beuken E."/>
            <person name="Bruggeman C.A."/>
        </authorList>
    </citation>
    <scope>NUCLEOTIDE SEQUENCE [LARGE SCALE GENOMIC DNA]</scope>
    <source>
        <strain evidence="2 3">Maastricht</strain>
    </source>
</reference>
<sequence>MSSLVYAVFMWSTASCVLGSSGIGSSKNITFHEDQKSMRCNEKVVVLTTKIDPSGKTIHEFRLDCTSAMYITPSPDAIGEWSAILPLTVQFYNVSTFFKNQDNFVKKYPLDALQLRTASIIIYFDTSNGNVNFSLVINNTLLIFYLETNETEFRYVSKSGNMFNTTLNPYMNGTDLDYLKKSRTSLDSERNVIYKYVEEHDNNNTNAYDLYIQNDTVVCVIESEAPWYYRFYIDGCRIETTVTNYDDVGATYSTVGRSHRGHKNVSTCKIEFPNGMSVTQTISVPNTETEMETVTDVPAHTICEMQKTHLFDFAVSYPPKSTARYEMSSYSNLSDDGINSYTATVPFSRKMILDAQTISTSEADSKSNPQVHTPSNIPVEQTSVNEHNTERTILVTENMQINATQTFGDQTVSIPDRVTTAMPITVAASLVSTTIIQTIDAHAVMSNITKTGVSITSISSASTNTAQTINYDSESKKSTTTSSRIKMASTQTMYTSGYNYGLMSSIPLTFDYEDEASAAKSSVIGTGSTVAIVIIVIVIALIITALVIYRRQLRLAKKKSRDIL</sequence>
<evidence type="ECO:0000313" key="3">
    <source>
        <dbReference type="Proteomes" id="UP000008288"/>
    </source>
</evidence>
<gene>
    <name evidence="2" type="primary">r151.3</name>
</gene>
<organism evidence="2 3">
    <name type="scientific">Rat cytomegalovirus (strain Maastricht)</name>
    <dbReference type="NCBI Taxonomy" id="79700"/>
    <lineage>
        <taxon>Viruses</taxon>
        <taxon>Duplodnaviria</taxon>
        <taxon>Heunggongvirae</taxon>
        <taxon>Peploviricota</taxon>
        <taxon>Herviviricetes</taxon>
        <taxon>Herpesvirales</taxon>
        <taxon>Orthoherpesviridae</taxon>
        <taxon>Betaherpesvirinae</taxon>
        <taxon>Muromegalovirus</taxon>
        <taxon>Muromegalovirus muridbeta2</taxon>
        <taxon>Murid betaherpesvirus 2</taxon>
    </lineage>
</organism>
<reference evidence="2 3" key="4">
    <citation type="journal article" date="1998" name="J. Virol.">
        <title>The R33 G protein-coupled receptor gene of rat cytomegalovirus plays an essential role in the pathogenesis of viral infection.</title>
        <authorList>
            <person name="Beisser P.S."/>
            <person name="Vink C."/>
            <person name="Van Dam J.G."/>
            <person name="Grauls G."/>
            <person name="Vanherle S.J."/>
            <person name="Bruggeman C.A."/>
        </authorList>
    </citation>
    <scope>NUCLEOTIDE SEQUENCE [LARGE SCALE GENOMIC DNA]</scope>
    <source>
        <strain evidence="2 3">Maastricht</strain>
    </source>
</reference>
<reference evidence="2 3" key="8">
    <citation type="journal article" date="2000" name="J. Virol.">
        <title>The r144 major histocompatibility complex class I-like gene of rat cytomegalovirus is dispensable for both acute and long-term infection in the immunocompromised host.</title>
        <authorList>
            <person name="Beisser P.S."/>
            <person name="Kloover J.S."/>
            <person name="Grauls G.E."/>
            <person name="Blok M.J."/>
            <person name="Bruggeman C.A."/>
            <person name="Vink C."/>
        </authorList>
    </citation>
    <scope>NUCLEOTIDE SEQUENCE [LARGE SCALE GENOMIC DNA]</scope>
    <source>
        <strain evidence="2 3">Maastricht</strain>
    </source>
</reference>
<reference evidence="2 3" key="3">
    <citation type="journal article" date="1997" name="J. Gen. Virol.">
        <title>Cloning and functional characterization of the origin of lytic-phase DNA replication of rat cytomegalovirus.</title>
        <authorList>
            <person name="Vink C."/>
            <person name="Beuken E."/>
            <person name="Bruggeman C.A."/>
        </authorList>
    </citation>
    <scope>NUCLEOTIDE SEQUENCE [LARGE SCALE GENOMIC DNA]</scope>
    <source>
        <strain evidence="2 3">Maastricht</strain>
    </source>
</reference>
<reference evidence="2 3" key="6">
    <citation type="journal article" date="1999" name="J. Gen. Virol.">
        <title>The rat cytomegalovirus R32 gene encodes a virion-associated protein that elicits a strong humoral immune response in infected rats.</title>
        <authorList>
            <person name="Beuken E."/>
            <person name="Grauls G."/>
            <person name="Bruggeman C.A."/>
            <person name="Vink C."/>
        </authorList>
    </citation>
    <scope>NUCLEOTIDE SEQUENCE [LARGE SCALE GENOMIC DNA]</scope>
    <source>
        <strain evidence="2 3">Maastricht</strain>
    </source>
</reference>
<keyword evidence="1" id="KW-1133">Transmembrane helix</keyword>
<keyword evidence="1" id="KW-0472">Membrane</keyword>
<dbReference type="GeneID" id="940361"/>
<feature type="transmembrane region" description="Helical" evidence="1">
    <location>
        <begin position="530"/>
        <end position="549"/>
    </location>
</feature>
<proteinExistence type="predicted"/>
<dbReference type="KEGG" id="vg:940361"/>
<dbReference type="RefSeq" id="NP_064261.1">
    <property type="nucleotide sequence ID" value="NC_002512.2"/>
</dbReference>
<evidence type="ECO:0000313" key="2">
    <source>
        <dbReference type="EMBL" id="AAF99248.1"/>
    </source>
</evidence>
<evidence type="ECO:0000256" key="1">
    <source>
        <dbReference type="SAM" id="Phobius"/>
    </source>
</evidence>
<reference evidence="2 3" key="10">
    <citation type="journal article" date="2000" name="Virus Res.">
        <title>Rat cytomegalovirus R89 is a highly conserved gene which expresses a spliced transcript.</title>
        <authorList>
            <person name="Gruijthuijsen Y.K."/>
            <person name="Beuken E."/>
            <person name="Bruggeman C.A."/>
            <person name="Vink C."/>
        </authorList>
    </citation>
    <scope>NUCLEOTIDE SEQUENCE [LARGE SCALE GENOMIC DNA]</scope>
    <source>
        <strain evidence="2 3">Maastricht</strain>
    </source>
</reference>
<reference evidence="2 3" key="9">
    <citation type="journal article" date="2000" name="J. Virol.">
        <title>Complete DNA sequence of the rat cytomegalovirus genome.</title>
        <authorList>
            <person name="Vink C."/>
            <person name="Beuken E."/>
            <person name="Bruggeman C.A."/>
        </authorList>
    </citation>
    <scope>NUCLEOTIDE SEQUENCE [LARGE SCALE GENOMIC DNA]</scope>
    <source>
        <strain evidence="2 3">Maastricht</strain>
    </source>
</reference>
<keyword evidence="1" id="KW-0812">Transmembrane</keyword>
<accession>Q9DW42</accession>
<keyword evidence="3" id="KW-1185">Reference proteome</keyword>